<evidence type="ECO:0000313" key="11">
    <source>
        <dbReference type="Proteomes" id="UP000193560"/>
    </source>
</evidence>
<protein>
    <recommendedName>
        <fullName evidence="12">Protein kinase domain-containing protein</fullName>
    </recommendedName>
</protein>
<dbReference type="InterPro" id="IPR000719">
    <property type="entry name" value="Prot_kinase_dom"/>
</dbReference>
<dbReference type="PROSITE" id="PS00107">
    <property type="entry name" value="PROTEIN_KINASE_ATP"/>
    <property type="match status" value="1"/>
</dbReference>
<dbReference type="OrthoDB" id="266718at2759"/>
<dbReference type="Proteomes" id="UP000193560">
    <property type="component" value="Unassembled WGS sequence"/>
</dbReference>
<proteinExistence type="inferred from homology"/>
<keyword evidence="2" id="KW-0808">Transferase</keyword>
<evidence type="ECO:0000256" key="3">
    <source>
        <dbReference type="ARBA" id="ARBA00022741"/>
    </source>
</evidence>
<feature type="region of interest" description="Disordered" evidence="7">
    <location>
        <begin position="948"/>
        <end position="971"/>
    </location>
</feature>
<dbReference type="GO" id="GO:0004709">
    <property type="term" value="F:MAP kinase kinase kinase activity"/>
    <property type="evidence" value="ECO:0007669"/>
    <property type="project" value="UniProtKB-ARBA"/>
</dbReference>
<dbReference type="PROSITE" id="PS50105">
    <property type="entry name" value="SAM_DOMAIN"/>
    <property type="match status" value="1"/>
</dbReference>
<feature type="domain" description="Protein kinase" evidence="8">
    <location>
        <begin position="976"/>
        <end position="1217"/>
    </location>
</feature>
<dbReference type="STRING" id="90262.A0A1X2I9D5"/>
<keyword evidence="11" id="KW-1185">Reference proteome</keyword>
<dbReference type="InterPro" id="IPR011009">
    <property type="entry name" value="Kinase-like_dom_sf"/>
</dbReference>
<dbReference type="Pfam" id="PF00069">
    <property type="entry name" value="Pkinase"/>
    <property type="match status" value="1"/>
</dbReference>
<evidence type="ECO:0000313" key="10">
    <source>
        <dbReference type="EMBL" id="ORZ12222.1"/>
    </source>
</evidence>
<dbReference type="InterPro" id="IPR013761">
    <property type="entry name" value="SAM/pointed_sf"/>
</dbReference>
<feature type="region of interest" description="Disordered" evidence="7">
    <location>
        <begin position="112"/>
        <end position="160"/>
    </location>
</feature>
<feature type="region of interest" description="Disordered" evidence="7">
    <location>
        <begin position="497"/>
        <end position="546"/>
    </location>
</feature>
<evidence type="ECO:0000259" key="9">
    <source>
        <dbReference type="PROSITE" id="PS50105"/>
    </source>
</evidence>
<accession>A0A1X2I9D5</accession>
<dbReference type="SMART" id="SM00220">
    <property type="entry name" value="S_TKc"/>
    <property type="match status" value="1"/>
</dbReference>
<evidence type="ECO:0000256" key="1">
    <source>
        <dbReference type="ARBA" id="ARBA00006529"/>
    </source>
</evidence>
<dbReference type="FunFam" id="3.30.200.20:FF:000387">
    <property type="entry name" value="Serine/threonine-protein kinase STE11"/>
    <property type="match status" value="1"/>
</dbReference>
<evidence type="ECO:0000256" key="7">
    <source>
        <dbReference type="SAM" id="MobiDB-lite"/>
    </source>
</evidence>
<dbReference type="EMBL" id="MCGE01000019">
    <property type="protein sequence ID" value="ORZ12222.1"/>
    <property type="molecule type" value="Genomic_DNA"/>
</dbReference>
<dbReference type="Gene3D" id="1.10.510.10">
    <property type="entry name" value="Transferase(Phosphotransferase) domain 1"/>
    <property type="match status" value="1"/>
</dbReference>
<feature type="region of interest" description="Disordered" evidence="7">
    <location>
        <begin position="614"/>
        <end position="635"/>
    </location>
</feature>
<dbReference type="GO" id="GO:0005524">
    <property type="term" value="F:ATP binding"/>
    <property type="evidence" value="ECO:0007669"/>
    <property type="project" value="UniProtKB-UniRule"/>
</dbReference>
<feature type="compositionally biased region" description="Low complexity" evidence="7">
    <location>
        <begin position="872"/>
        <end position="892"/>
    </location>
</feature>
<dbReference type="Gene3D" id="1.10.150.50">
    <property type="entry name" value="Transcription Factor, Ets-1"/>
    <property type="match status" value="1"/>
</dbReference>
<feature type="compositionally biased region" description="Polar residues" evidence="7">
    <location>
        <begin position="619"/>
        <end position="628"/>
    </location>
</feature>
<evidence type="ECO:0000256" key="6">
    <source>
        <dbReference type="PROSITE-ProRule" id="PRU10141"/>
    </source>
</evidence>
<keyword evidence="4" id="KW-0418">Kinase</keyword>
<keyword evidence="5 6" id="KW-0067">ATP-binding</keyword>
<dbReference type="InterPro" id="IPR017441">
    <property type="entry name" value="Protein_kinase_ATP_BS"/>
</dbReference>
<sequence>MFKQLSKPSDSDLKKAFGDDFIEQWNQDKVTCWLNENGWSHIAEVFQEQDIHGERFFHITLAELVQVLPRRITTYNERRRLLNDIRALGTTTEMDIPPTNISINTDLHLFAGTTTNSSPDNPSPSLPSAETPISGHLQSNSPTTPLSASRLNTTTTSSSPIDYCDFTDTTAFMDQHNTNHPIHHGSDIITSSSPHHYLSDFPSSIARHSPSINKHHSPTRSSYSPKTAFAKIRNSFLSRNNTNNTNTNTTSAINDRLSHRRHPTPINTNIIDVSVNSSSTSLPSPTFINPRVSSMNYDTSVLQQMLNNEDDSTCLPSIPSRISSTPDRVSKFWSTYSHWHGNNNNTTFNTNGTASSQGLASTASVNVIPAKNSPSASTAATSYCNLPQKKIDQRIQITGDKETWYSLNVMNIQNVDQLKDIILKRMNLAGNRYDYHYYHENGYDSNVPLDDQTLMHICSIADHSASDRILVAPANSINTLPSLYNISTNALSTPELGHSPSDFSSSSAFSARRSSHATSPSNDLFDTTTLKSSSQGQTSKMNTRTRPLCRHAASASRLRLDGPPVIGIQLSDPPPPSPLSSSFTHADNYTLLSQSPSISQPPANCLIDKQSEHLPEDSATLSPSNATEKGTGLWAIPPKEGYTTKHTSNSAPAPIVVDGSMDLYDMIHPMTPISAHPTTGLASPMDSSSATSFSLPFIPPTESSPSPPLSALSFNSSSRMDWTKNSRIPSSDERHDDQFWGERPPAEVVCQNMEKYFDDHDLDKEVVVLPAAATTNNATSDLQYPSADRPTNSPFFENNAFVPPPPSSMSTQGLRRHTKSIRVVAREASKKYLSSQRPTPSFSSSSPSSPPFDTTRRASSIIPTTAPPTYFPSSSEQLHSSSPPSSAWLQPPTMDDISATNGRGSTMLRRKSTKLWGQRVVEVKPEHRAGLPSSKEQISMSHPQNTFRKTTTCASPISPSHSTTTPTTHSESDVQWIRGKLIGKGSFGRVYLAFNVVSGEVIAVKQVEIPRTKSDRLDVHQNDMVEALYREIAMLRDLDHEYIVQYLGYGVDEQEAVVNIFLEYVSGGNIASRLALHGAFDESLVRHFTRQVCQGLAYLHSRHILHRDIKSANILVEADGICKISDFGLSKKNDYDEVYDQNSRMSLRGSVYWMAPEVVKNEPYSAKVDIWSLGCHHNTPEVPEHVSDVAKDFLKKCFTIDPNYRPTASELLEHPFCALDPDFEFKDYVDKGKV</sequence>
<evidence type="ECO:0000259" key="8">
    <source>
        <dbReference type="PROSITE" id="PS50011"/>
    </source>
</evidence>
<dbReference type="PANTHER" id="PTHR48016">
    <property type="entry name" value="MAP KINASE KINASE KINASE SSK2-RELATED-RELATED"/>
    <property type="match status" value="1"/>
</dbReference>
<name>A0A1X2I9D5_9FUNG</name>
<dbReference type="InterPro" id="IPR050538">
    <property type="entry name" value="MAP_kinase_kinase_kinase"/>
</dbReference>
<organism evidence="10 11">
    <name type="scientific">Absidia repens</name>
    <dbReference type="NCBI Taxonomy" id="90262"/>
    <lineage>
        <taxon>Eukaryota</taxon>
        <taxon>Fungi</taxon>
        <taxon>Fungi incertae sedis</taxon>
        <taxon>Mucoromycota</taxon>
        <taxon>Mucoromycotina</taxon>
        <taxon>Mucoromycetes</taxon>
        <taxon>Mucorales</taxon>
        <taxon>Cunninghamellaceae</taxon>
        <taxon>Absidia</taxon>
    </lineage>
</organism>
<feature type="binding site" evidence="6">
    <location>
        <position position="1005"/>
    </location>
    <ligand>
        <name>ATP</name>
        <dbReference type="ChEBI" id="CHEBI:30616"/>
    </ligand>
</feature>
<evidence type="ECO:0000256" key="5">
    <source>
        <dbReference type="ARBA" id="ARBA00022840"/>
    </source>
</evidence>
<feature type="compositionally biased region" description="Low complexity" evidence="7">
    <location>
        <begin position="834"/>
        <end position="847"/>
    </location>
</feature>
<gene>
    <name evidence="10" type="ORF">BCR42DRAFT_79284</name>
</gene>
<reference evidence="10 11" key="1">
    <citation type="submission" date="2016-07" db="EMBL/GenBank/DDBJ databases">
        <title>Pervasive Adenine N6-methylation of Active Genes in Fungi.</title>
        <authorList>
            <consortium name="DOE Joint Genome Institute"/>
            <person name="Mondo S.J."/>
            <person name="Dannebaum R.O."/>
            <person name="Kuo R.C."/>
            <person name="Labutti K."/>
            <person name="Haridas S."/>
            <person name="Kuo A."/>
            <person name="Salamov A."/>
            <person name="Ahrendt S.R."/>
            <person name="Lipzen A."/>
            <person name="Sullivan W."/>
            <person name="Andreopoulos W.B."/>
            <person name="Clum A."/>
            <person name="Lindquist E."/>
            <person name="Daum C."/>
            <person name="Ramamoorthy G.K."/>
            <person name="Gryganskyi A."/>
            <person name="Culley D."/>
            <person name="Magnuson J.K."/>
            <person name="James T.Y."/>
            <person name="O'Malley M.A."/>
            <person name="Stajich J.E."/>
            <person name="Spatafora J.W."/>
            <person name="Visel A."/>
            <person name="Grigoriev I.V."/>
        </authorList>
    </citation>
    <scope>NUCLEOTIDE SEQUENCE [LARGE SCALE GENOMIC DNA]</scope>
    <source>
        <strain evidence="10 11">NRRL 1336</strain>
    </source>
</reference>
<keyword evidence="3 6" id="KW-0547">Nucleotide-binding</keyword>
<evidence type="ECO:0000256" key="4">
    <source>
        <dbReference type="ARBA" id="ARBA00022777"/>
    </source>
</evidence>
<evidence type="ECO:0008006" key="12">
    <source>
        <dbReference type="Google" id="ProtNLM"/>
    </source>
</evidence>
<dbReference type="AlphaFoldDB" id="A0A1X2I9D5"/>
<feature type="compositionally biased region" description="Polar residues" evidence="7">
    <location>
        <begin position="719"/>
        <end position="729"/>
    </location>
</feature>
<feature type="compositionally biased region" description="Low complexity" evidence="7">
    <location>
        <begin position="955"/>
        <end position="969"/>
    </location>
</feature>
<dbReference type="InterPro" id="IPR008271">
    <property type="entry name" value="Ser/Thr_kinase_AS"/>
</dbReference>
<dbReference type="PROSITE" id="PS00108">
    <property type="entry name" value="PROTEIN_KINASE_ST"/>
    <property type="match status" value="1"/>
</dbReference>
<dbReference type="SUPFAM" id="SSF56112">
    <property type="entry name" value="Protein kinase-like (PK-like)"/>
    <property type="match status" value="1"/>
</dbReference>
<feature type="compositionally biased region" description="Polar residues" evidence="7">
    <location>
        <begin position="136"/>
        <end position="160"/>
    </location>
</feature>
<feature type="compositionally biased region" description="Basic and acidic residues" evidence="7">
    <location>
        <begin position="730"/>
        <end position="740"/>
    </location>
</feature>
<dbReference type="PANTHER" id="PTHR48016:SF48">
    <property type="entry name" value="SERINE_THREONINE-PROTEIN KINASE BCK1_SLK1_SSP31"/>
    <property type="match status" value="1"/>
</dbReference>
<feature type="compositionally biased region" description="Polar residues" evidence="7">
    <location>
        <begin position="676"/>
        <end position="694"/>
    </location>
</feature>
<feature type="compositionally biased region" description="Polar residues" evidence="7">
    <location>
        <begin position="779"/>
        <end position="796"/>
    </location>
</feature>
<comment type="caution">
    <text evidence="10">The sequence shown here is derived from an EMBL/GenBank/DDBJ whole genome shotgun (WGS) entry which is preliminary data.</text>
</comment>
<comment type="similarity">
    <text evidence="1">Belongs to the protein kinase superfamily. STE Ser/Thr protein kinase family. MAP kinase kinase kinase subfamily.</text>
</comment>
<feature type="compositionally biased region" description="Low complexity" evidence="7">
    <location>
        <begin position="700"/>
        <end position="718"/>
    </location>
</feature>
<feature type="compositionally biased region" description="Low complexity" evidence="7">
    <location>
        <begin position="498"/>
        <end position="519"/>
    </location>
</feature>
<feature type="domain" description="SAM" evidence="9">
    <location>
        <begin position="25"/>
        <end position="91"/>
    </location>
</feature>
<dbReference type="InterPro" id="IPR001660">
    <property type="entry name" value="SAM"/>
</dbReference>
<evidence type="ECO:0000256" key="2">
    <source>
        <dbReference type="ARBA" id="ARBA00022679"/>
    </source>
</evidence>
<feature type="region of interest" description="Disordered" evidence="7">
    <location>
        <begin position="779"/>
        <end position="892"/>
    </location>
</feature>
<dbReference type="SUPFAM" id="SSF47769">
    <property type="entry name" value="SAM/Pointed domain"/>
    <property type="match status" value="1"/>
</dbReference>
<feature type="compositionally biased region" description="Polar residues" evidence="7">
    <location>
        <begin position="520"/>
        <end position="545"/>
    </location>
</feature>
<dbReference type="PROSITE" id="PS50011">
    <property type="entry name" value="PROTEIN_KINASE_DOM"/>
    <property type="match status" value="1"/>
</dbReference>
<feature type="region of interest" description="Disordered" evidence="7">
    <location>
        <begin position="675"/>
        <end position="740"/>
    </location>
</feature>